<protein>
    <submittedName>
        <fullName evidence="2">Uncharacterized protein</fullName>
    </submittedName>
</protein>
<dbReference type="Proteomes" id="UP000076871">
    <property type="component" value="Unassembled WGS sequence"/>
</dbReference>
<dbReference type="InParanoid" id="A0A165CA63"/>
<dbReference type="AlphaFoldDB" id="A0A165CA63"/>
<name>A0A165CA63_9APHY</name>
<dbReference type="RefSeq" id="XP_040760195.1">
    <property type="nucleotide sequence ID" value="XM_040902338.1"/>
</dbReference>
<evidence type="ECO:0000313" key="2">
    <source>
        <dbReference type="EMBL" id="KZT02455.1"/>
    </source>
</evidence>
<sequence length="229" mass="23583">MSTPAASTTVAAAAPNQSDARFETTAAWAQVEAPTAELSNEVGKNASQMQNVAEQVAVEAQEKKPQVVSAVNQLEAGLALENKTNQASEQGQRDIDSARATVASAAQSAVEQAKTFANSAYETAQSLYGGLQTSSTDAMTNSNFSNTVQSTASSALQTGKEYLASAQTMVQPTVEKARSMVTGTASTGSTSTQPDAVPATTAPLEFDSHVANTPYPATTTGQPTKIGEL</sequence>
<evidence type="ECO:0000256" key="1">
    <source>
        <dbReference type="SAM" id="MobiDB-lite"/>
    </source>
</evidence>
<proteinExistence type="predicted"/>
<dbReference type="EMBL" id="KV427652">
    <property type="protein sequence ID" value="KZT02455.1"/>
    <property type="molecule type" value="Genomic_DNA"/>
</dbReference>
<dbReference type="STRING" id="1314785.A0A165CA63"/>
<feature type="region of interest" description="Disordered" evidence="1">
    <location>
        <begin position="177"/>
        <end position="229"/>
    </location>
</feature>
<evidence type="ECO:0000313" key="3">
    <source>
        <dbReference type="Proteomes" id="UP000076871"/>
    </source>
</evidence>
<gene>
    <name evidence="2" type="ORF">LAESUDRAFT_409078</name>
</gene>
<dbReference type="OrthoDB" id="3269666at2759"/>
<dbReference type="GeneID" id="63819369"/>
<reference evidence="2 3" key="1">
    <citation type="journal article" date="2016" name="Mol. Biol. Evol.">
        <title>Comparative Genomics of Early-Diverging Mushroom-Forming Fungi Provides Insights into the Origins of Lignocellulose Decay Capabilities.</title>
        <authorList>
            <person name="Nagy L.G."/>
            <person name="Riley R."/>
            <person name="Tritt A."/>
            <person name="Adam C."/>
            <person name="Daum C."/>
            <person name="Floudas D."/>
            <person name="Sun H."/>
            <person name="Yadav J.S."/>
            <person name="Pangilinan J."/>
            <person name="Larsson K.H."/>
            <person name="Matsuura K."/>
            <person name="Barry K."/>
            <person name="Labutti K."/>
            <person name="Kuo R."/>
            <person name="Ohm R.A."/>
            <person name="Bhattacharya S.S."/>
            <person name="Shirouzu T."/>
            <person name="Yoshinaga Y."/>
            <person name="Martin F.M."/>
            <person name="Grigoriev I.V."/>
            <person name="Hibbett D.S."/>
        </authorList>
    </citation>
    <scope>NUCLEOTIDE SEQUENCE [LARGE SCALE GENOMIC DNA]</scope>
    <source>
        <strain evidence="2 3">93-53</strain>
    </source>
</reference>
<keyword evidence="3" id="KW-1185">Reference proteome</keyword>
<accession>A0A165CA63</accession>
<organism evidence="2 3">
    <name type="scientific">Laetiporus sulphureus 93-53</name>
    <dbReference type="NCBI Taxonomy" id="1314785"/>
    <lineage>
        <taxon>Eukaryota</taxon>
        <taxon>Fungi</taxon>
        <taxon>Dikarya</taxon>
        <taxon>Basidiomycota</taxon>
        <taxon>Agaricomycotina</taxon>
        <taxon>Agaricomycetes</taxon>
        <taxon>Polyporales</taxon>
        <taxon>Laetiporus</taxon>
    </lineage>
</organism>
<feature type="compositionally biased region" description="Low complexity" evidence="1">
    <location>
        <begin position="182"/>
        <end position="192"/>
    </location>
</feature>